<sequence length="82" mass="9060">AKKNTGKQPVSPRNRRKVVVSADSDSDSSDLSSVISISSDTEDDKKAKQISTTRDYKDDLPYPTYWTEVMSNLTHTPVSVSP</sequence>
<evidence type="ECO:0000313" key="3">
    <source>
        <dbReference type="EMBL" id="GFD59801.1"/>
    </source>
</evidence>
<dbReference type="EMBL" id="BKCJ011869410">
    <property type="protein sequence ID" value="GFD59801.1"/>
    <property type="molecule type" value="Genomic_DNA"/>
</dbReference>
<feature type="non-terminal residue" evidence="3">
    <location>
        <position position="82"/>
    </location>
</feature>
<feature type="region of interest" description="Disordered" evidence="1">
    <location>
        <begin position="1"/>
        <end position="52"/>
    </location>
</feature>
<gene>
    <name evidence="3" type="ORF">Tci_931770</name>
</gene>
<organism evidence="3">
    <name type="scientific">Tanacetum cinerariifolium</name>
    <name type="common">Dalmatian daisy</name>
    <name type="synonym">Chrysanthemum cinerariifolium</name>
    <dbReference type="NCBI Taxonomy" id="118510"/>
    <lineage>
        <taxon>Eukaryota</taxon>
        <taxon>Viridiplantae</taxon>
        <taxon>Streptophyta</taxon>
        <taxon>Embryophyta</taxon>
        <taxon>Tracheophyta</taxon>
        <taxon>Spermatophyta</taxon>
        <taxon>Magnoliopsida</taxon>
        <taxon>eudicotyledons</taxon>
        <taxon>Gunneridae</taxon>
        <taxon>Pentapetalae</taxon>
        <taxon>asterids</taxon>
        <taxon>campanulids</taxon>
        <taxon>Asterales</taxon>
        <taxon>Asteraceae</taxon>
        <taxon>Asteroideae</taxon>
        <taxon>Anthemideae</taxon>
        <taxon>Anthemidinae</taxon>
        <taxon>Tanacetum</taxon>
    </lineage>
</organism>
<accession>A0A699XSA2</accession>
<evidence type="ECO:0000259" key="2">
    <source>
        <dbReference type="Pfam" id="PF03835"/>
    </source>
</evidence>
<dbReference type="AlphaFoldDB" id="A0A699XSA2"/>
<reference evidence="3" key="1">
    <citation type="journal article" date="2019" name="Sci. Rep.">
        <title>Draft genome of Tanacetum cinerariifolium, the natural source of mosquito coil.</title>
        <authorList>
            <person name="Yamashiro T."/>
            <person name="Shiraishi A."/>
            <person name="Satake H."/>
            <person name="Nakayama K."/>
        </authorList>
    </citation>
    <scope>NUCLEOTIDE SEQUENCE</scope>
</reference>
<dbReference type="InterPro" id="IPR018325">
    <property type="entry name" value="Rad4/PNGase_transGLS-fold"/>
</dbReference>
<protein>
    <recommendedName>
        <fullName evidence="2">Rad4/PNGase transglutaminase-like fold domain-containing protein</fullName>
    </recommendedName>
</protein>
<comment type="caution">
    <text evidence="3">The sequence shown here is derived from an EMBL/GenBank/DDBJ whole genome shotgun (WGS) entry which is preliminary data.</text>
</comment>
<feature type="non-terminal residue" evidence="3">
    <location>
        <position position="1"/>
    </location>
</feature>
<feature type="compositionally biased region" description="Low complexity" evidence="1">
    <location>
        <begin position="19"/>
        <end position="39"/>
    </location>
</feature>
<dbReference type="Pfam" id="PF03835">
    <property type="entry name" value="Rad4"/>
    <property type="match status" value="1"/>
</dbReference>
<proteinExistence type="predicted"/>
<feature type="domain" description="Rad4/PNGase transglutaminase-like fold" evidence="2">
    <location>
        <begin position="37"/>
        <end position="82"/>
    </location>
</feature>
<evidence type="ECO:0000256" key="1">
    <source>
        <dbReference type="SAM" id="MobiDB-lite"/>
    </source>
</evidence>
<name>A0A699XSA2_TANCI</name>
<dbReference type="Gene3D" id="3.90.260.10">
    <property type="entry name" value="Transglutaminase-like"/>
    <property type="match status" value="1"/>
</dbReference>
<dbReference type="InterPro" id="IPR036985">
    <property type="entry name" value="Transglutaminase-like_sf"/>
</dbReference>